<reference evidence="3" key="1">
    <citation type="submission" date="2021-01" db="UniProtKB">
        <authorList>
            <consortium name="EnsemblPlants"/>
        </authorList>
    </citation>
    <scope>IDENTIFICATION</scope>
</reference>
<accession>A0A7N0T746</accession>
<dbReference type="Proteomes" id="UP000594263">
    <property type="component" value="Unplaced"/>
</dbReference>
<organism evidence="3 4">
    <name type="scientific">Kalanchoe fedtschenkoi</name>
    <name type="common">Lavender scallops</name>
    <name type="synonym">South American air plant</name>
    <dbReference type="NCBI Taxonomy" id="63787"/>
    <lineage>
        <taxon>Eukaryota</taxon>
        <taxon>Viridiplantae</taxon>
        <taxon>Streptophyta</taxon>
        <taxon>Embryophyta</taxon>
        <taxon>Tracheophyta</taxon>
        <taxon>Spermatophyta</taxon>
        <taxon>Magnoliopsida</taxon>
        <taxon>eudicotyledons</taxon>
        <taxon>Gunneridae</taxon>
        <taxon>Pentapetalae</taxon>
        <taxon>Saxifragales</taxon>
        <taxon>Crassulaceae</taxon>
        <taxon>Kalanchoe</taxon>
    </lineage>
</organism>
<evidence type="ECO:0000256" key="1">
    <source>
        <dbReference type="SAM" id="MobiDB-lite"/>
    </source>
</evidence>
<keyword evidence="2" id="KW-0472">Membrane</keyword>
<name>A0A7N0T746_KALFE</name>
<keyword evidence="2" id="KW-1133">Transmembrane helix</keyword>
<evidence type="ECO:0000256" key="2">
    <source>
        <dbReference type="SAM" id="Phobius"/>
    </source>
</evidence>
<dbReference type="EnsemblPlants" id="Kaladp0024s0541.1.v1.1">
    <property type="protein sequence ID" value="Kaladp0024s0541.1.v1.1"/>
    <property type="gene ID" value="Kaladp0024s0541.v1.1"/>
</dbReference>
<keyword evidence="4" id="KW-1185">Reference proteome</keyword>
<sequence>MAKKEAKTSDSSQSRSSKGDVASLKLGKAIRNNLPKKNLISQFSSVSIDSLDLPPVSEVSDGASLAKNHVSSKFALISNESLDVSPMSEVSDGVRSDELAKKHVNSKFASVSNESLDLPLISEVSGGVHSDEVGGNFFILTFALWFMLFTRQTPVSEITYDEYEYLDDMSAGYPHSGESINSKMRSIEADAIMQRLKSAWFQIQRSDAVDIQSKKLIGTLINTVIEVFYGIPEESDMLSKVLQAKTHITVTCLLVWMMCTLVVVYVKCHTDTRFNGPLPT</sequence>
<evidence type="ECO:0000313" key="3">
    <source>
        <dbReference type="EnsemblPlants" id="Kaladp0024s0541.1.v1.1"/>
    </source>
</evidence>
<feature type="region of interest" description="Disordered" evidence="1">
    <location>
        <begin position="1"/>
        <end position="22"/>
    </location>
</feature>
<proteinExistence type="predicted"/>
<dbReference type="AlphaFoldDB" id="A0A7N0T746"/>
<keyword evidence="2" id="KW-0812">Transmembrane</keyword>
<dbReference type="Gramene" id="Kaladp0024s0541.1.v1.1">
    <property type="protein sequence ID" value="Kaladp0024s0541.1.v1.1"/>
    <property type="gene ID" value="Kaladp0024s0541.v1.1"/>
</dbReference>
<protein>
    <submittedName>
        <fullName evidence="3">Uncharacterized protein</fullName>
    </submittedName>
</protein>
<feature type="transmembrane region" description="Helical" evidence="2">
    <location>
        <begin position="247"/>
        <end position="266"/>
    </location>
</feature>
<evidence type="ECO:0000313" key="4">
    <source>
        <dbReference type="Proteomes" id="UP000594263"/>
    </source>
</evidence>